<accession>A0A068SC64</accession>
<proteinExistence type="predicted"/>
<dbReference type="VEuPathDB" id="FungiDB:LCOR_10326.1"/>
<evidence type="ECO:0000313" key="1">
    <source>
        <dbReference type="EMBL" id="CDH59515.1"/>
    </source>
</evidence>
<comment type="caution">
    <text evidence="1">The sequence shown here is derived from an EMBL/GenBank/DDBJ whole genome shotgun (WGS) entry which is preliminary data.</text>
</comment>
<protein>
    <submittedName>
        <fullName evidence="1">Uncharacterized protein</fullName>
    </submittedName>
</protein>
<dbReference type="Proteomes" id="UP000027586">
    <property type="component" value="Unassembled WGS sequence"/>
</dbReference>
<gene>
    <name evidence="1" type="ORF">LCOR_10326.1</name>
</gene>
<keyword evidence="2" id="KW-1185">Reference proteome</keyword>
<sequence length="107" mass="11729">MDTACIINTPVFTFTIRCAEGSNNAAYTRINNENVIASADQQMRAPLALHPRPQQLLPAPSIIIAPPSMWHDTANKSTLAPKPITTTTSPQVLHHNILRNNLPNIQP</sequence>
<evidence type="ECO:0000313" key="2">
    <source>
        <dbReference type="Proteomes" id="UP000027586"/>
    </source>
</evidence>
<name>A0A068SC64_9FUNG</name>
<dbReference type="EMBL" id="CBTN010000071">
    <property type="protein sequence ID" value="CDH59515.1"/>
    <property type="molecule type" value="Genomic_DNA"/>
</dbReference>
<dbReference type="AlphaFoldDB" id="A0A068SC64"/>
<reference evidence="1" key="1">
    <citation type="submission" date="2013-08" db="EMBL/GenBank/DDBJ databases">
        <title>Gene expansion shapes genome architecture in the human pathogen Lichtheimia corymbifera: an evolutionary genomics analysis in the ancient terrestrial Mucorales (Mucoromycotina).</title>
        <authorList>
            <person name="Schwartze V.U."/>
            <person name="Winter S."/>
            <person name="Shelest E."/>
            <person name="Marcet-Houben M."/>
            <person name="Horn F."/>
            <person name="Wehner S."/>
            <person name="Hoffmann K."/>
            <person name="Riege K."/>
            <person name="Sammeth M."/>
            <person name="Nowrousian M."/>
            <person name="Valiante V."/>
            <person name="Linde J."/>
            <person name="Jacobsen I.D."/>
            <person name="Marz M."/>
            <person name="Brakhage A.A."/>
            <person name="Gabaldon T."/>
            <person name="Bocker S."/>
            <person name="Voigt K."/>
        </authorList>
    </citation>
    <scope>NUCLEOTIDE SEQUENCE [LARGE SCALE GENOMIC DNA]</scope>
    <source>
        <strain evidence="1">FSU 9682</strain>
    </source>
</reference>
<organism evidence="1 2">
    <name type="scientific">Lichtheimia corymbifera JMRC:FSU:9682</name>
    <dbReference type="NCBI Taxonomy" id="1263082"/>
    <lineage>
        <taxon>Eukaryota</taxon>
        <taxon>Fungi</taxon>
        <taxon>Fungi incertae sedis</taxon>
        <taxon>Mucoromycota</taxon>
        <taxon>Mucoromycotina</taxon>
        <taxon>Mucoromycetes</taxon>
        <taxon>Mucorales</taxon>
        <taxon>Lichtheimiaceae</taxon>
        <taxon>Lichtheimia</taxon>
    </lineage>
</organism>